<dbReference type="Proteomes" id="UP000068382">
    <property type="component" value="Unassembled WGS sequence"/>
</dbReference>
<dbReference type="PIRSF" id="PIRSF006386">
    <property type="entry name" value="HCCAis_GSTk"/>
    <property type="match status" value="1"/>
</dbReference>
<dbReference type="GO" id="GO:1901170">
    <property type="term" value="P:naphthalene catabolic process"/>
    <property type="evidence" value="ECO:0007669"/>
    <property type="project" value="InterPro"/>
</dbReference>
<dbReference type="PANTHER" id="PTHR42943">
    <property type="entry name" value="GLUTATHIONE S-TRANSFERASE KAPPA"/>
    <property type="match status" value="1"/>
</dbReference>
<dbReference type="InterPro" id="IPR014440">
    <property type="entry name" value="HCCAis_GSTk"/>
</dbReference>
<dbReference type="GO" id="GO:0018845">
    <property type="term" value="F:2-hydroxychromene-2-carboxylate isomerase activity"/>
    <property type="evidence" value="ECO:0007669"/>
    <property type="project" value="UniProtKB-UniRule"/>
</dbReference>
<comment type="caution">
    <text evidence="4">The sequence shown here is derived from an EMBL/GenBank/DDBJ whole genome shotgun (WGS) entry which is preliminary data.</text>
</comment>
<feature type="active site" description="Nucleophile" evidence="2">
    <location>
        <position position="16"/>
    </location>
</feature>
<evidence type="ECO:0000259" key="3">
    <source>
        <dbReference type="Pfam" id="PF01323"/>
    </source>
</evidence>
<dbReference type="GO" id="GO:0006749">
    <property type="term" value="P:glutathione metabolic process"/>
    <property type="evidence" value="ECO:0007669"/>
    <property type="project" value="TreeGrafter"/>
</dbReference>
<dbReference type="GO" id="GO:0004602">
    <property type="term" value="F:glutathione peroxidase activity"/>
    <property type="evidence" value="ECO:0007669"/>
    <property type="project" value="TreeGrafter"/>
</dbReference>
<dbReference type="InterPro" id="IPR001853">
    <property type="entry name" value="DSBA-like_thioredoxin_dom"/>
</dbReference>
<dbReference type="AlphaFoldDB" id="A0A132BS97"/>
<comment type="similarity">
    <text evidence="1">Belongs to the GST superfamily. NadH family.</text>
</comment>
<dbReference type="OrthoDB" id="5244108at2"/>
<organism evidence="4 5">
    <name type="scientific">Tritonibacter horizontis</name>
    <dbReference type="NCBI Taxonomy" id="1768241"/>
    <lineage>
        <taxon>Bacteria</taxon>
        <taxon>Pseudomonadati</taxon>
        <taxon>Pseudomonadota</taxon>
        <taxon>Alphaproteobacteria</taxon>
        <taxon>Rhodobacterales</taxon>
        <taxon>Paracoccaceae</taxon>
        <taxon>Tritonibacter</taxon>
    </lineage>
</organism>
<dbReference type="PANTHER" id="PTHR42943:SF13">
    <property type="entry name" value="GLUTATHIONE S-TRANSFERASE KAPPA-RELATED"/>
    <property type="match status" value="1"/>
</dbReference>
<evidence type="ECO:0000313" key="4">
    <source>
        <dbReference type="EMBL" id="KUP91241.1"/>
    </source>
</evidence>
<dbReference type="Gene3D" id="3.40.30.10">
    <property type="entry name" value="Glutaredoxin"/>
    <property type="match status" value="1"/>
</dbReference>
<dbReference type="SUPFAM" id="SSF52833">
    <property type="entry name" value="Thioredoxin-like"/>
    <property type="match status" value="1"/>
</dbReference>
<reference evidence="4 5" key="1">
    <citation type="submission" date="2015-12" db="EMBL/GenBank/DDBJ databases">
        <title>Genome sequence of the marine Rhodobacteraceae strain O3.65, Candidatus Tritonibacter horizontis.</title>
        <authorList>
            <person name="Poehlein A."/>
            <person name="Giebel H.A."/>
            <person name="Voget S."/>
            <person name="Brinkhoff T."/>
        </authorList>
    </citation>
    <scope>NUCLEOTIDE SEQUENCE [LARGE SCALE GENOMIC DNA]</scope>
    <source>
        <strain evidence="4 5">O3.65</strain>
    </source>
</reference>
<sequence>MSSQSPAIDYYFSTISPFTYLAGQRLEAVAAKHGATVTYKPLDIMALFGRTGGTPPKDRHPARQAYRLVEMARQAARLDMPINMKPAHWPTNAAPASYAIIAAQRAGGGDLGALVHATLRAVWAEDKDIAEDTVVRALLDGAGFDPALADSGLLTGAEIYAQNLEDAVKVGAFGAPFYVTADGATFWGQDRLVDLDWHLAGQGTPAA</sequence>
<dbReference type="InterPro" id="IPR036249">
    <property type="entry name" value="Thioredoxin-like_sf"/>
</dbReference>
<name>A0A132BS97_9RHOB</name>
<evidence type="ECO:0000313" key="5">
    <source>
        <dbReference type="Proteomes" id="UP000068382"/>
    </source>
</evidence>
<accession>A0A132BS97</accession>
<evidence type="ECO:0000256" key="2">
    <source>
        <dbReference type="PIRSR" id="PIRSR006386-1"/>
    </source>
</evidence>
<dbReference type="EMBL" id="LPUY01000101">
    <property type="protein sequence ID" value="KUP91241.1"/>
    <property type="molecule type" value="Genomic_DNA"/>
</dbReference>
<dbReference type="EC" id="5.99.1.4" evidence="1"/>
<dbReference type="Pfam" id="PF01323">
    <property type="entry name" value="DSBA"/>
    <property type="match status" value="1"/>
</dbReference>
<proteinExistence type="inferred from homology"/>
<feature type="domain" description="DSBA-like thioredoxin" evidence="3">
    <location>
        <begin position="8"/>
        <end position="197"/>
    </location>
</feature>
<keyword evidence="5" id="KW-1185">Reference proteome</keyword>
<comment type="catalytic activity">
    <reaction evidence="1">
        <text>2-hydroxychromene-2-carboxylate = (3E)-4-(2-hydroxyphenyl)-2-oxobut-3-enoate</text>
        <dbReference type="Rhea" id="RHEA:27401"/>
        <dbReference type="ChEBI" id="CHEBI:59350"/>
        <dbReference type="ChEBI" id="CHEBI:59353"/>
        <dbReference type="EC" id="5.99.1.4"/>
    </reaction>
</comment>
<dbReference type="GO" id="GO:0004364">
    <property type="term" value="F:glutathione transferase activity"/>
    <property type="evidence" value="ECO:0007669"/>
    <property type="project" value="TreeGrafter"/>
</dbReference>
<gene>
    <name evidence="4" type="primary">nsaD</name>
    <name evidence="4" type="ORF">TRIHO_39280</name>
</gene>
<dbReference type="CDD" id="cd03022">
    <property type="entry name" value="DsbA_HCCA_Iso"/>
    <property type="match status" value="1"/>
</dbReference>
<protein>
    <recommendedName>
        <fullName evidence="1">2-hydroxychromene-2-carboxylate isomerase</fullName>
        <ecNumber evidence="1">5.99.1.4</ecNumber>
    </recommendedName>
</protein>
<dbReference type="InterPro" id="IPR044087">
    <property type="entry name" value="NahD-like"/>
</dbReference>
<dbReference type="RefSeq" id="WP_068247803.1">
    <property type="nucleotide sequence ID" value="NZ_LPUY01000101.1"/>
</dbReference>
<dbReference type="PATRIC" id="fig|1768241.3.peg.4099"/>
<keyword evidence="1 4" id="KW-0413">Isomerase</keyword>
<dbReference type="InterPro" id="IPR051924">
    <property type="entry name" value="GST_Kappa/NadH"/>
</dbReference>
<evidence type="ECO:0000256" key="1">
    <source>
        <dbReference type="PIRNR" id="PIRNR006386"/>
    </source>
</evidence>